<dbReference type="Proteomes" id="UP000766629">
    <property type="component" value="Unassembled WGS sequence"/>
</dbReference>
<evidence type="ECO:0000313" key="3">
    <source>
        <dbReference type="Proteomes" id="UP000766629"/>
    </source>
</evidence>
<dbReference type="EMBL" id="JAHVJA010000010">
    <property type="protein sequence ID" value="MBY6141417.1"/>
    <property type="molecule type" value="Genomic_DNA"/>
</dbReference>
<keyword evidence="1" id="KW-1133">Transmembrane helix</keyword>
<reference evidence="2 3" key="1">
    <citation type="submission" date="2021-06" db="EMBL/GenBank/DDBJ databases">
        <title>50 bacteria genomes isolated from Dapeng, Shenzhen, China.</title>
        <authorList>
            <person name="Zheng W."/>
            <person name="Yu S."/>
            <person name="Huang Y."/>
        </authorList>
    </citation>
    <scope>NUCLEOTIDE SEQUENCE [LARGE SCALE GENOMIC DNA]</scope>
    <source>
        <strain evidence="2 3">DP1N14-2</strain>
    </source>
</reference>
<protein>
    <submittedName>
        <fullName evidence="2">DUF2798 domain-containing protein</fullName>
    </submittedName>
</protein>
<name>A0ABS7NJN2_9RHOB</name>
<feature type="transmembrane region" description="Helical" evidence="1">
    <location>
        <begin position="41"/>
        <end position="63"/>
    </location>
</feature>
<dbReference type="RefSeq" id="WP_222509463.1">
    <property type="nucleotide sequence ID" value="NZ_JAHVJA010000010.1"/>
</dbReference>
<keyword evidence="1" id="KW-0812">Transmembrane</keyword>
<accession>A0ABS7NJN2</accession>
<dbReference type="PROSITE" id="PS51257">
    <property type="entry name" value="PROKAR_LIPOPROTEIN"/>
    <property type="match status" value="1"/>
</dbReference>
<keyword evidence="3" id="KW-1185">Reference proteome</keyword>
<keyword evidence="1" id="KW-0472">Membrane</keyword>
<proteinExistence type="predicted"/>
<gene>
    <name evidence="2" type="ORF">KUV26_18410</name>
</gene>
<dbReference type="InterPro" id="IPR021529">
    <property type="entry name" value="DUF2798"/>
</dbReference>
<evidence type="ECO:0000256" key="1">
    <source>
        <dbReference type="SAM" id="Phobius"/>
    </source>
</evidence>
<evidence type="ECO:0000313" key="2">
    <source>
        <dbReference type="EMBL" id="MBY6141417.1"/>
    </source>
</evidence>
<sequence>MLPARFAPVLFALLLSGMMSCIVSGIATLRVTGLEGFAAAWMAAWSVSWPVAFPAVLVVAPVARRLVARLVRQPSEG</sequence>
<dbReference type="Pfam" id="PF11391">
    <property type="entry name" value="DUF2798"/>
    <property type="match status" value="1"/>
</dbReference>
<comment type="caution">
    <text evidence="2">The sequence shown here is derived from an EMBL/GenBank/DDBJ whole genome shotgun (WGS) entry which is preliminary data.</text>
</comment>
<organism evidence="2 3">
    <name type="scientific">Leisingera daeponensis</name>
    <dbReference type="NCBI Taxonomy" id="405746"/>
    <lineage>
        <taxon>Bacteria</taxon>
        <taxon>Pseudomonadati</taxon>
        <taxon>Pseudomonadota</taxon>
        <taxon>Alphaproteobacteria</taxon>
        <taxon>Rhodobacterales</taxon>
        <taxon>Roseobacteraceae</taxon>
        <taxon>Leisingera</taxon>
    </lineage>
</organism>